<proteinExistence type="predicted"/>
<name>A0A9P1IKP0_9PELO</name>
<protein>
    <submittedName>
        <fullName evidence="2">Uncharacterized protein</fullName>
    </submittedName>
</protein>
<dbReference type="EMBL" id="CANHGI010000004">
    <property type="protein sequence ID" value="CAI5447349.1"/>
    <property type="molecule type" value="Genomic_DNA"/>
</dbReference>
<sequence>MARKNVRKVRKTKFEWTSLPQRFKEQIIEEYLDLKSKLKFSQCSKSCYAEILGSRNFLKYLIFTETYAKFYEVRYEFYQDQREFHIEFDTLDAEDEDDGALFQVSFYISNHLEDEWELKNIDVLKYTIEYFQRLIDHSTHLKEIEFDFFHTPIYRNIKNIEKLKSLKTFRIYDLRKNRHTLGDSGYENLGLLSKLRKNIICPIPSLNLENLLKITARKSKLYDVKVSPKMAKQFILAVGDGKIDENIKKIRLIYDKNQQVWDPELIFDCDSDSESKNLKVDDFHRDEYALWFDMEIKGKPERYAKFRLTENCLLLVVRLHAKRQIYRQRAEEYVGELGDDGDELRADSYKENPSDFERSTGYGERSDYEF</sequence>
<accession>A0A9P1IKP0</accession>
<evidence type="ECO:0000256" key="1">
    <source>
        <dbReference type="SAM" id="MobiDB-lite"/>
    </source>
</evidence>
<feature type="region of interest" description="Disordered" evidence="1">
    <location>
        <begin position="339"/>
        <end position="370"/>
    </location>
</feature>
<evidence type="ECO:0000313" key="3">
    <source>
        <dbReference type="Proteomes" id="UP001152747"/>
    </source>
</evidence>
<reference evidence="2" key="1">
    <citation type="submission" date="2022-11" db="EMBL/GenBank/DDBJ databases">
        <authorList>
            <person name="Kikuchi T."/>
        </authorList>
    </citation>
    <scope>NUCLEOTIDE SEQUENCE</scope>
    <source>
        <strain evidence="2">PS1010</strain>
    </source>
</reference>
<evidence type="ECO:0000313" key="2">
    <source>
        <dbReference type="EMBL" id="CAI5447349.1"/>
    </source>
</evidence>
<organism evidence="2 3">
    <name type="scientific">Caenorhabditis angaria</name>
    <dbReference type="NCBI Taxonomy" id="860376"/>
    <lineage>
        <taxon>Eukaryota</taxon>
        <taxon>Metazoa</taxon>
        <taxon>Ecdysozoa</taxon>
        <taxon>Nematoda</taxon>
        <taxon>Chromadorea</taxon>
        <taxon>Rhabditida</taxon>
        <taxon>Rhabditina</taxon>
        <taxon>Rhabditomorpha</taxon>
        <taxon>Rhabditoidea</taxon>
        <taxon>Rhabditidae</taxon>
        <taxon>Peloderinae</taxon>
        <taxon>Caenorhabditis</taxon>
    </lineage>
</organism>
<dbReference type="AlphaFoldDB" id="A0A9P1IKP0"/>
<feature type="compositionally biased region" description="Basic and acidic residues" evidence="1">
    <location>
        <begin position="343"/>
        <end position="370"/>
    </location>
</feature>
<gene>
    <name evidence="2" type="ORF">CAMP_LOCUS9986</name>
</gene>
<dbReference type="Proteomes" id="UP001152747">
    <property type="component" value="Unassembled WGS sequence"/>
</dbReference>
<keyword evidence="3" id="KW-1185">Reference proteome</keyword>
<comment type="caution">
    <text evidence="2">The sequence shown here is derived from an EMBL/GenBank/DDBJ whole genome shotgun (WGS) entry which is preliminary data.</text>
</comment>